<evidence type="ECO:0000313" key="5">
    <source>
        <dbReference type="Proteomes" id="UP001319870"/>
    </source>
</evidence>
<organism evidence="4 5">
    <name type="scientific">Isoptericola luteus</name>
    <dbReference type="NCBI Taxonomy" id="2879484"/>
    <lineage>
        <taxon>Bacteria</taxon>
        <taxon>Bacillati</taxon>
        <taxon>Actinomycetota</taxon>
        <taxon>Actinomycetes</taxon>
        <taxon>Micrococcales</taxon>
        <taxon>Promicromonosporaceae</taxon>
        <taxon>Isoptericola</taxon>
    </lineage>
</organism>
<evidence type="ECO:0000313" key="4">
    <source>
        <dbReference type="EMBL" id="MCA5894712.1"/>
    </source>
</evidence>
<feature type="compositionally biased region" description="Acidic residues" evidence="2">
    <location>
        <begin position="298"/>
        <end position="312"/>
    </location>
</feature>
<evidence type="ECO:0000256" key="1">
    <source>
        <dbReference type="ARBA" id="ARBA00009108"/>
    </source>
</evidence>
<protein>
    <submittedName>
        <fullName evidence="4">DUF881 domain-containing protein</fullName>
    </submittedName>
</protein>
<evidence type="ECO:0000256" key="3">
    <source>
        <dbReference type="SAM" id="Phobius"/>
    </source>
</evidence>
<name>A0ABS7ZJK5_9MICO</name>
<dbReference type="PANTHER" id="PTHR37313">
    <property type="entry name" value="UPF0749 PROTEIN RV1825"/>
    <property type="match status" value="1"/>
</dbReference>
<dbReference type="RefSeq" id="WP_225566449.1">
    <property type="nucleotide sequence ID" value="NZ_JAIXCQ010000012.1"/>
</dbReference>
<evidence type="ECO:0000256" key="2">
    <source>
        <dbReference type="SAM" id="MobiDB-lite"/>
    </source>
</evidence>
<dbReference type="PANTHER" id="PTHR37313:SF1">
    <property type="entry name" value="UPF0749 PROTEIN RV1823"/>
    <property type="match status" value="1"/>
</dbReference>
<dbReference type="Pfam" id="PF05949">
    <property type="entry name" value="DUF881"/>
    <property type="match status" value="1"/>
</dbReference>
<dbReference type="Gene3D" id="3.30.70.1880">
    <property type="entry name" value="Protein of unknown function DUF881"/>
    <property type="match status" value="1"/>
</dbReference>
<sequence>MSARPGTKTDRAADDGVPEGQRRRRPDESMTLLVEVMERPLDPGYADAAARRKAASAAGSTPRRGWAGAAALAVLAGVLGLVTVAAAQQLRAPQAEIAEARQLLEDQIVERQAVADGLRDRSGELSAEIDELQHETLASQDPALLRTLRVDSAVNGTSPVAGPGLVVTLADGGGGLSDTESEPGARVRDVDVQTVVNALWSSGAEAIEVDGQRLTTMSAIRNAGDAILVDLVPLPGPSYVIRAVGDPEGMQTAYARTGAPAYLQLLGSRYGVSSSVVPQSELELSGVGTQTLRHAQPTDDDVTQDETQEERP</sequence>
<accession>A0ABS7ZJK5</accession>
<comment type="similarity">
    <text evidence="1">Belongs to the UPF0749 family.</text>
</comment>
<dbReference type="EMBL" id="JAIXCQ010000012">
    <property type="protein sequence ID" value="MCA5894712.1"/>
    <property type="molecule type" value="Genomic_DNA"/>
</dbReference>
<keyword evidence="3" id="KW-1133">Transmembrane helix</keyword>
<proteinExistence type="inferred from homology"/>
<feature type="region of interest" description="Disordered" evidence="2">
    <location>
        <begin position="1"/>
        <end position="31"/>
    </location>
</feature>
<dbReference type="InterPro" id="IPR010273">
    <property type="entry name" value="DUF881"/>
</dbReference>
<keyword evidence="3" id="KW-0812">Transmembrane</keyword>
<dbReference type="Proteomes" id="UP001319870">
    <property type="component" value="Unassembled WGS sequence"/>
</dbReference>
<keyword evidence="3" id="KW-0472">Membrane</keyword>
<reference evidence="4 5" key="1">
    <citation type="submission" date="2021-09" db="EMBL/GenBank/DDBJ databases">
        <title>Isoptericola luteus sp. nov., a novel bacterium isolated from Harbin, the capital city of Heilongjiang province.</title>
        <authorList>
            <person name="Li J."/>
        </authorList>
    </citation>
    <scope>NUCLEOTIDE SEQUENCE [LARGE SCALE GENOMIC DNA]</scope>
    <source>
        <strain evidence="4 5">NEAU-Y5</strain>
    </source>
</reference>
<feature type="transmembrane region" description="Helical" evidence="3">
    <location>
        <begin position="66"/>
        <end position="87"/>
    </location>
</feature>
<gene>
    <name evidence="4" type="ORF">LEP48_15335</name>
</gene>
<keyword evidence="5" id="KW-1185">Reference proteome</keyword>
<comment type="caution">
    <text evidence="4">The sequence shown here is derived from an EMBL/GenBank/DDBJ whole genome shotgun (WGS) entry which is preliminary data.</text>
</comment>
<feature type="region of interest" description="Disordered" evidence="2">
    <location>
        <begin position="288"/>
        <end position="312"/>
    </location>
</feature>